<name>A0BTL0_PARTE</name>
<dbReference type="Proteomes" id="UP000000600">
    <property type="component" value="Unassembled WGS sequence"/>
</dbReference>
<evidence type="ECO:0000313" key="2">
    <source>
        <dbReference type="Proteomes" id="UP000000600"/>
    </source>
</evidence>
<proteinExistence type="predicted"/>
<gene>
    <name evidence="1" type="ORF">GSPATT00032109001</name>
</gene>
<dbReference type="InParanoid" id="A0BTL0"/>
<protein>
    <submittedName>
        <fullName evidence="1">Uncharacterized protein</fullName>
    </submittedName>
</protein>
<dbReference type="EMBL" id="CT868016">
    <property type="protein sequence ID" value="CAK61877.1"/>
    <property type="molecule type" value="Genomic_DNA"/>
</dbReference>
<dbReference type="AlphaFoldDB" id="A0BTL0"/>
<dbReference type="KEGG" id="ptm:GSPATT00032109001"/>
<dbReference type="GeneID" id="5015059"/>
<organism evidence="1 2">
    <name type="scientific">Paramecium tetraurelia</name>
    <dbReference type="NCBI Taxonomy" id="5888"/>
    <lineage>
        <taxon>Eukaryota</taxon>
        <taxon>Sar</taxon>
        <taxon>Alveolata</taxon>
        <taxon>Ciliophora</taxon>
        <taxon>Intramacronucleata</taxon>
        <taxon>Oligohymenophorea</taxon>
        <taxon>Peniculida</taxon>
        <taxon>Parameciidae</taxon>
        <taxon>Paramecium</taxon>
    </lineage>
</organism>
<reference evidence="1 2" key="1">
    <citation type="journal article" date="2006" name="Nature">
        <title>Global trends of whole-genome duplications revealed by the ciliate Paramecium tetraurelia.</title>
        <authorList>
            <consortium name="Genoscope"/>
            <person name="Aury J.-M."/>
            <person name="Jaillon O."/>
            <person name="Duret L."/>
            <person name="Noel B."/>
            <person name="Jubin C."/>
            <person name="Porcel B.M."/>
            <person name="Segurens B."/>
            <person name="Daubin V."/>
            <person name="Anthouard V."/>
            <person name="Aiach N."/>
            <person name="Arnaiz O."/>
            <person name="Billaut A."/>
            <person name="Beisson J."/>
            <person name="Blanc I."/>
            <person name="Bouhouche K."/>
            <person name="Camara F."/>
            <person name="Duharcourt S."/>
            <person name="Guigo R."/>
            <person name="Gogendeau D."/>
            <person name="Katinka M."/>
            <person name="Keller A.-M."/>
            <person name="Kissmehl R."/>
            <person name="Klotz C."/>
            <person name="Koll F."/>
            <person name="Le Moue A."/>
            <person name="Lepere C."/>
            <person name="Malinsky S."/>
            <person name="Nowacki M."/>
            <person name="Nowak J.K."/>
            <person name="Plattner H."/>
            <person name="Poulain J."/>
            <person name="Ruiz F."/>
            <person name="Serrano V."/>
            <person name="Zagulski M."/>
            <person name="Dessen P."/>
            <person name="Betermier M."/>
            <person name="Weissenbach J."/>
            <person name="Scarpelli C."/>
            <person name="Schachter V."/>
            <person name="Sperling L."/>
            <person name="Meyer E."/>
            <person name="Cohen J."/>
            <person name="Wincker P."/>
        </authorList>
    </citation>
    <scope>NUCLEOTIDE SEQUENCE [LARGE SCALE GENOMIC DNA]</scope>
    <source>
        <strain evidence="1 2">Stock d4-2</strain>
    </source>
</reference>
<dbReference type="RefSeq" id="XP_001429275.1">
    <property type="nucleotide sequence ID" value="XM_001429238.1"/>
</dbReference>
<evidence type="ECO:0000313" key="1">
    <source>
        <dbReference type="EMBL" id="CAK61877.1"/>
    </source>
</evidence>
<accession>A0BTL0</accession>
<keyword evidence="2" id="KW-1185">Reference proteome</keyword>
<sequence length="118" mass="14141">MYKISICQTFLLQELAMATLINLQQRAFPGVILFFRSNYKHFPNKSLNYKTIFNVQHSTLIPYSSKGCQQYLSAYPQQHWLQNYLSSVRIDQSAYKFKMLIKIFLDQNRSVQHFHRWV</sequence>
<dbReference type="HOGENOM" id="CLU_2077619_0_0_1"/>